<gene>
    <name evidence="3" type="ORF">DdX_19118</name>
</gene>
<protein>
    <submittedName>
        <fullName evidence="3">Uncharacterized protein</fullName>
    </submittedName>
</protein>
<proteinExistence type="predicted"/>
<name>A0AAD4QXJ0_9BILA</name>
<keyword evidence="2" id="KW-0472">Membrane</keyword>
<evidence type="ECO:0000313" key="4">
    <source>
        <dbReference type="Proteomes" id="UP001201812"/>
    </source>
</evidence>
<evidence type="ECO:0000313" key="3">
    <source>
        <dbReference type="EMBL" id="KAI1696295.1"/>
    </source>
</evidence>
<evidence type="ECO:0000256" key="2">
    <source>
        <dbReference type="SAM" id="Phobius"/>
    </source>
</evidence>
<keyword evidence="2" id="KW-1133">Transmembrane helix</keyword>
<keyword evidence="4" id="KW-1185">Reference proteome</keyword>
<sequence length="333" mass="37799">MQKAPEIITDDFDGEYRQLAYNKSALLVRKKRIAAITVTLLTVIGSTYLCNVLVSMTPFDNALKRWALKYWGFREGKEAGRWKELAKLVQSNLPLDTDGTSTFSSKIKNWQDLDQVTKAMMADNVIDTLIGVNGTGECTWKVNPNKREHRKLYDDLRKIKEAIDRKYKDQCPLKKITAKDLPELKAWYVRLLGAVPEWFSNLFKFVKAAEPEPVKLSKEQFKRIDRLHEMAEKVLEAAETDKENRDKMKLDSDSNGQVKNSEGEERAKVGQTKTEQAQVAHPETAKGQNLHVPSDIETSPNSKQVEKSKQDAGLLPNLAQVTSTLNQIRPIVV</sequence>
<feature type="compositionally biased region" description="Basic and acidic residues" evidence="1">
    <location>
        <begin position="237"/>
        <end position="252"/>
    </location>
</feature>
<accession>A0AAD4QXJ0</accession>
<feature type="transmembrane region" description="Helical" evidence="2">
    <location>
        <begin position="33"/>
        <end position="54"/>
    </location>
</feature>
<dbReference type="Proteomes" id="UP001201812">
    <property type="component" value="Unassembled WGS sequence"/>
</dbReference>
<keyword evidence="2" id="KW-0812">Transmembrane</keyword>
<reference evidence="3" key="1">
    <citation type="submission" date="2022-01" db="EMBL/GenBank/DDBJ databases">
        <title>Genome Sequence Resource for Two Populations of Ditylenchus destructor, the Migratory Endoparasitic Phytonematode.</title>
        <authorList>
            <person name="Zhang H."/>
            <person name="Lin R."/>
            <person name="Xie B."/>
        </authorList>
    </citation>
    <scope>NUCLEOTIDE SEQUENCE</scope>
    <source>
        <strain evidence="3">BazhouSP</strain>
    </source>
</reference>
<feature type="region of interest" description="Disordered" evidence="1">
    <location>
        <begin position="237"/>
        <end position="312"/>
    </location>
</feature>
<organism evidence="3 4">
    <name type="scientific">Ditylenchus destructor</name>
    <dbReference type="NCBI Taxonomy" id="166010"/>
    <lineage>
        <taxon>Eukaryota</taxon>
        <taxon>Metazoa</taxon>
        <taxon>Ecdysozoa</taxon>
        <taxon>Nematoda</taxon>
        <taxon>Chromadorea</taxon>
        <taxon>Rhabditida</taxon>
        <taxon>Tylenchina</taxon>
        <taxon>Tylenchomorpha</taxon>
        <taxon>Sphaerularioidea</taxon>
        <taxon>Anguinidae</taxon>
        <taxon>Anguininae</taxon>
        <taxon>Ditylenchus</taxon>
    </lineage>
</organism>
<dbReference type="EMBL" id="JAKKPZ010000336">
    <property type="protein sequence ID" value="KAI1696295.1"/>
    <property type="molecule type" value="Genomic_DNA"/>
</dbReference>
<dbReference type="AlphaFoldDB" id="A0AAD4QXJ0"/>
<comment type="caution">
    <text evidence="3">The sequence shown here is derived from an EMBL/GenBank/DDBJ whole genome shotgun (WGS) entry which is preliminary data.</text>
</comment>
<evidence type="ECO:0000256" key="1">
    <source>
        <dbReference type="SAM" id="MobiDB-lite"/>
    </source>
</evidence>